<gene>
    <name evidence="1" type="ORF">AO501_23180</name>
</gene>
<dbReference type="InterPro" id="IPR036894">
    <property type="entry name" value="YbaB-like_sf"/>
</dbReference>
<dbReference type="RefSeq" id="WP_055581640.1">
    <property type="nucleotide sequence ID" value="NZ_LKTM01000377.1"/>
</dbReference>
<evidence type="ECO:0000313" key="2">
    <source>
        <dbReference type="Proteomes" id="UP000051677"/>
    </source>
</evidence>
<organism evidence="1 2">
    <name type="scientific">Mycobacterium gordonae</name>
    <dbReference type="NCBI Taxonomy" id="1778"/>
    <lineage>
        <taxon>Bacteria</taxon>
        <taxon>Bacillati</taxon>
        <taxon>Actinomycetota</taxon>
        <taxon>Actinomycetes</taxon>
        <taxon>Mycobacteriales</taxon>
        <taxon>Mycobacteriaceae</taxon>
        <taxon>Mycobacterium</taxon>
    </lineage>
</organism>
<accession>A0A0Q2RJ19</accession>
<dbReference type="STRING" id="1778.A9W97_17740"/>
<dbReference type="SUPFAM" id="SSF82607">
    <property type="entry name" value="YbaB-like"/>
    <property type="match status" value="1"/>
</dbReference>
<evidence type="ECO:0000313" key="1">
    <source>
        <dbReference type="EMBL" id="KQH75403.1"/>
    </source>
</evidence>
<name>A0A0Q2RJ19_MYCGO</name>
<proteinExistence type="predicted"/>
<dbReference type="OrthoDB" id="4736427at2"/>
<reference evidence="1 2" key="1">
    <citation type="submission" date="2015-10" db="EMBL/GenBank/DDBJ databases">
        <title>Mycobacterium gordonae draft genome assembly.</title>
        <authorList>
            <person name="Ustinova V."/>
            <person name="Smirnova T."/>
            <person name="Blagodatskikh K."/>
            <person name="Varlamov D."/>
            <person name="Larionova E."/>
            <person name="Chernousova L."/>
        </authorList>
    </citation>
    <scope>NUCLEOTIDE SEQUENCE [LARGE SCALE GENOMIC DNA]</scope>
    <source>
        <strain evidence="1 2">CTRI 14-8773</strain>
    </source>
</reference>
<dbReference type="EMBL" id="LKTM01000377">
    <property type="protein sequence ID" value="KQH75403.1"/>
    <property type="molecule type" value="Genomic_DNA"/>
</dbReference>
<sequence length="111" mass="12538">MPASDADAVAAIEKQIEMVRAALAEFNADCQRRANELGPFGEEVQVTIERDGYIEDLYIDPTVLTRYTHIELEDLITDVLRGGSERMYTVLNEAFDQHIGPEDSPVRELLR</sequence>
<dbReference type="AlphaFoldDB" id="A0A0Q2RJ19"/>
<comment type="caution">
    <text evidence="1">The sequence shown here is derived from an EMBL/GenBank/DDBJ whole genome shotgun (WGS) entry which is preliminary data.</text>
</comment>
<protein>
    <submittedName>
        <fullName evidence="1">Uncharacterized protein</fullName>
    </submittedName>
</protein>
<dbReference type="Proteomes" id="UP000051677">
    <property type="component" value="Unassembled WGS sequence"/>
</dbReference>